<organism evidence="2 3">
    <name type="scientific">Salinicola lusitanus</name>
    <dbReference type="NCBI Taxonomy" id="1949085"/>
    <lineage>
        <taxon>Bacteria</taxon>
        <taxon>Pseudomonadati</taxon>
        <taxon>Pseudomonadota</taxon>
        <taxon>Gammaproteobacteria</taxon>
        <taxon>Oceanospirillales</taxon>
        <taxon>Halomonadaceae</taxon>
        <taxon>Salinicola</taxon>
    </lineage>
</organism>
<name>A0ABZ3CUS5_9GAMM</name>
<proteinExistence type="predicted"/>
<protein>
    <submittedName>
        <fullName evidence="2">DUF4376 domain-containing protein</fullName>
    </submittedName>
</protein>
<keyword evidence="3" id="KW-1185">Reference proteome</keyword>
<gene>
    <name evidence="2" type="ORF">AAGT95_02955</name>
</gene>
<sequence length="205" mass="22120">MMHYSATQNAFYPSEMQADYIAAGTWPDDAVNVDDETFRIFGLGEPPSGMIRVGDDTGQPSWQPSPAEPIESVAARQRALIESALSATLAAGMSYTLPDGIDDVIQTRPDQDEANLLGLAIEARDLRTAGETGAVMSLRAQSNRVYTLTPEQMIALTDAAKNFKQGLLAKSWRLKDAVSAAEAAKDRAALEAITWNNDTPNEETA</sequence>
<dbReference type="Proteomes" id="UP001453229">
    <property type="component" value="Chromosome"/>
</dbReference>
<dbReference type="EMBL" id="CP151919">
    <property type="protein sequence ID" value="XAD54953.1"/>
    <property type="molecule type" value="Genomic_DNA"/>
</dbReference>
<evidence type="ECO:0000313" key="2">
    <source>
        <dbReference type="EMBL" id="XAD54953.1"/>
    </source>
</evidence>
<dbReference type="InterPro" id="IPR025484">
    <property type="entry name" value="DUF4376"/>
</dbReference>
<dbReference type="Pfam" id="PF14301">
    <property type="entry name" value="DUF4376"/>
    <property type="match status" value="1"/>
</dbReference>
<evidence type="ECO:0000313" key="3">
    <source>
        <dbReference type="Proteomes" id="UP001453229"/>
    </source>
</evidence>
<feature type="domain" description="DUF4376" evidence="1">
    <location>
        <begin position="75"/>
        <end position="185"/>
    </location>
</feature>
<reference evidence="2 3" key="1">
    <citation type="submission" date="2024-04" db="EMBL/GenBank/DDBJ databases">
        <title>Salinicola lusitanus LLJ914,a marine bacterium isolated from the Okinawa Trough.</title>
        <authorList>
            <person name="Li J."/>
        </authorList>
    </citation>
    <scope>NUCLEOTIDE SEQUENCE [LARGE SCALE GENOMIC DNA]</scope>
    <source>
        <strain evidence="2 3">LLJ914</strain>
    </source>
</reference>
<accession>A0ABZ3CUS5</accession>
<evidence type="ECO:0000259" key="1">
    <source>
        <dbReference type="Pfam" id="PF14301"/>
    </source>
</evidence>
<dbReference type="RefSeq" id="WP_342595482.1">
    <property type="nucleotide sequence ID" value="NZ_CP151919.1"/>
</dbReference>